<dbReference type="PROSITE" id="PS50043">
    <property type="entry name" value="HTH_LUXR_2"/>
    <property type="match status" value="1"/>
</dbReference>
<evidence type="ECO:0000259" key="3">
    <source>
        <dbReference type="PROSITE" id="PS50043"/>
    </source>
</evidence>
<dbReference type="SMART" id="SM00421">
    <property type="entry name" value="HTH_LUXR"/>
    <property type="match status" value="1"/>
</dbReference>
<feature type="domain" description="HTH luxR-type" evidence="3">
    <location>
        <begin position="18"/>
        <end position="84"/>
    </location>
</feature>
<dbReference type="AlphaFoldDB" id="A0A385TWW9"/>
<dbReference type="Proteomes" id="UP000266552">
    <property type="component" value="Plasmid pAZOPL1"/>
</dbReference>
<dbReference type="InterPro" id="IPR036388">
    <property type="entry name" value="WH-like_DNA-bd_sf"/>
</dbReference>
<evidence type="ECO:0000313" key="4">
    <source>
        <dbReference type="EMBL" id="AYB47993.1"/>
    </source>
</evidence>
<dbReference type="SUPFAM" id="SSF46894">
    <property type="entry name" value="C-terminal effector domain of the bipartite response regulators"/>
    <property type="match status" value="1"/>
</dbReference>
<evidence type="ECO:0000256" key="2">
    <source>
        <dbReference type="ARBA" id="ARBA00023163"/>
    </source>
</evidence>
<keyword evidence="4" id="KW-0614">Plasmid</keyword>
<keyword evidence="1" id="KW-0805">Transcription regulation</keyword>
<keyword evidence="2" id="KW-0804">Transcription</keyword>
<sequence length="117" mass="13367">MSLVMKFKNANLDQVFQDIKDTYRLSSREIEVVAALAIHGENNRDLGCRLSIREHTLKNHMTSILHKTKLSSARELQALILRMMLLSYANSVYIGDLRVKGYSEYKGNKPVLIESGR</sequence>
<evidence type="ECO:0000313" key="5">
    <source>
        <dbReference type="Proteomes" id="UP000266552"/>
    </source>
</evidence>
<dbReference type="Gene3D" id="1.10.10.10">
    <property type="entry name" value="Winged helix-like DNA-binding domain superfamily/Winged helix DNA-binding domain"/>
    <property type="match status" value="1"/>
</dbReference>
<organism evidence="4 5">
    <name type="scientific">Paenibacillus lautus</name>
    <name type="common">Bacillus lautus</name>
    <dbReference type="NCBI Taxonomy" id="1401"/>
    <lineage>
        <taxon>Bacteria</taxon>
        <taxon>Bacillati</taxon>
        <taxon>Bacillota</taxon>
        <taxon>Bacilli</taxon>
        <taxon>Bacillales</taxon>
        <taxon>Paenibacillaceae</taxon>
        <taxon>Paenibacillus</taxon>
    </lineage>
</organism>
<accession>A0A385TWW9</accession>
<keyword evidence="5" id="KW-1185">Reference proteome</keyword>
<dbReference type="KEGG" id="plw:D5F53_32195"/>
<dbReference type="InterPro" id="IPR000792">
    <property type="entry name" value="Tscrpt_reg_LuxR_C"/>
</dbReference>
<proteinExistence type="predicted"/>
<gene>
    <name evidence="4" type="ORF">D5F53_32195</name>
</gene>
<dbReference type="Pfam" id="PF00196">
    <property type="entry name" value="GerE"/>
    <property type="match status" value="1"/>
</dbReference>
<dbReference type="GO" id="GO:0006355">
    <property type="term" value="P:regulation of DNA-templated transcription"/>
    <property type="evidence" value="ECO:0007669"/>
    <property type="project" value="InterPro"/>
</dbReference>
<name>A0A385TWW9_PAELA</name>
<evidence type="ECO:0000256" key="1">
    <source>
        <dbReference type="ARBA" id="ARBA00023015"/>
    </source>
</evidence>
<dbReference type="RefSeq" id="WP_119851354.1">
    <property type="nucleotide sequence ID" value="NZ_CP032413.1"/>
</dbReference>
<geneLocation type="plasmid" evidence="4 5">
    <name>pAZOPL1</name>
</geneLocation>
<reference evidence="4 5" key="1">
    <citation type="submission" date="2018-09" db="EMBL/GenBank/DDBJ databases">
        <title>Genome Sequence of Paenibacillus lautus Strain E7593-69, Azo Dye-Degrading Bacteria, Isolated from Commercial Tattoo Inks.</title>
        <authorList>
            <person name="Nho S.W."/>
            <person name="Kim S.-J."/>
            <person name="Kweon O."/>
            <person name="Cerniglia C.E."/>
        </authorList>
    </citation>
    <scope>NUCLEOTIDE SEQUENCE [LARGE SCALE GENOMIC DNA]</scope>
    <source>
        <strain evidence="4 5">E7593-69</strain>
        <plasmid evidence="4 5">pAZOPL1</plasmid>
    </source>
</reference>
<dbReference type="EMBL" id="CP032413">
    <property type="protein sequence ID" value="AYB47993.1"/>
    <property type="molecule type" value="Genomic_DNA"/>
</dbReference>
<dbReference type="GO" id="GO:0003677">
    <property type="term" value="F:DNA binding"/>
    <property type="evidence" value="ECO:0007669"/>
    <property type="project" value="InterPro"/>
</dbReference>
<protein>
    <recommendedName>
        <fullName evidence="3">HTH luxR-type domain-containing protein</fullName>
    </recommendedName>
</protein>
<dbReference type="InterPro" id="IPR016032">
    <property type="entry name" value="Sig_transdc_resp-reg_C-effctor"/>
</dbReference>